<evidence type="ECO:0000313" key="2">
    <source>
        <dbReference type="Proteomes" id="UP001065298"/>
    </source>
</evidence>
<organism evidence="1 2">
    <name type="scientific">Fusarium keratoplasticum</name>
    <dbReference type="NCBI Taxonomy" id="1328300"/>
    <lineage>
        <taxon>Eukaryota</taxon>
        <taxon>Fungi</taxon>
        <taxon>Dikarya</taxon>
        <taxon>Ascomycota</taxon>
        <taxon>Pezizomycotina</taxon>
        <taxon>Sordariomycetes</taxon>
        <taxon>Hypocreomycetidae</taxon>
        <taxon>Hypocreales</taxon>
        <taxon>Nectriaceae</taxon>
        <taxon>Fusarium</taxon>
        <taxon>Fusarium solani species complex</taxon>
    </lineage>
</organism>
<dbReference type="EMBL" id="CM046504">
    <property type="protein sequence ID" value="KAI8680494.1"/>
    <property type="molecule type" value="Genomic_DNA"/>
</dbReference>
<evidence type="ECO:0000313" key="1">
    <source>
        <dbReference type="EMBL" id="KAI8680494.1"/>
    </source>
</evidence>
<sequence>MQESSTVADLEVEISKRMADVAMTLRDLYRYTKAGSDLNEAAEMARKAIRRTSHGSPHRPQVLRDLAMILDDQFSLAGTLTTFEEVIEVSRQVVQAAPKGHPARLQYLDELSQRLFDESIRHPERDDYKVECLEVTQTLIEETPEDDPERPHHLVHLALVLGNMYRQTRAIQNLEQGIDLMQQAFRKLPGRRSDYPRYLHISAKMLQDQYLHAKGTLSHTEALRVTREAVDAVPEDNPRRAMHLYYLGLMLKHMYYFMRQRSDLEEAIVVLQQAMAIPQDHDEEWVNQVTDLGNCLQTRFMLTNSVQDLGEALALARNAVECTPQDSAELGSIVCDLAARLEMRHEMTGSLPDLDESIEILRSFLQSTSGHTTSRGELLQALGNRIGSRYDLSGSMADLEESIKLSRQAIDETPSTNPRWIFCLSSLATGTYTRYLRTGAMADLDEAIEIMSTVAGRSQDAPDCRNFFAYNLGKYLQARYRRSRDSSDIERAIELARQLVQAPVHPLDHSQRQEYLEQLSGALSLRAEDSGDLTDLDEAVELAREAKVTTPTDHLSWPMMLSSLGLVLGKRFKKTQDISDLNEAIELALQAASSLGEGHPNRAENLSLAAALLNVKFGVTRAESDSQQATSLLQEALLQAEAPVGTRINAGSDLALRCFVDENWEQAYEAAKLTTSLINQQGLRSIPNSDKQELLKRTGGLSSTAAALALHHGEDPLTALSLLEKGRGVIALSLDEINADVTDLGENYPNLATSFVRLRSQLMKVETKTEERERSTWSVERNPRYEAGNKFEKLLLEIRQQPGFENFLLAPDESEVRYAARHGPIAIINATAVRCDAILVETHQVRSLPLPLFNYKDTFEHVRNDTLKSSQALEWLWHCIASPVLTALGFNQPPSNNAWPHVWWVTTGLLTKFPIHAAGLHSKCSSETVIDRVISSYHTSVQAILRNRRRPIPTVTSPEVLLVAMGHTPGASRLPFASEEITAVRDVCKSMSLTTTEPGPRKQDILSCLPQCRLFHFAGHGCADLKDPLQSYLCHSKDRAGSITVSNLMDTDLRSSFPFLAYLSACSTGQVQIEELMDESLHLISGFQLAGFRHVIGTLWEVQDELCVDMARITYEGMWERGMTDESVSWGLHKATRELRDRWVREMEGESRSIRSSGGELGRDGVKALEGTQEDEHNDRSRDILSCDEDAPSPHWVPYVHYGV</sequence>
<gene>
    <name evidence="1" type="ORF">NCS57_00330600</name>
</gene>
<reference evidence="1" key="1">
    <citation type="submission" date="2022-06" db="EMBL/GenBank/DDBJ databases">
        <title>Fusarium solani species complex genomes reveal bases of compartmentalisation and animal pathogenesis.</title>
        <authorList>
            <person name="Tsai I.J."/>
        </authorList>
    </citation>
    <scope>NUCLEOTIDE SEQUENCE</scope>
    <source>
        <strain evidence="1">Fu6.1</strain>
    </source>
</reference>
<dbReference type="Proteomes" id="UP001065298">
    <property type="component" value="Chromosome 2"/>
</dbReference>
<protein>
    <submittedName>
        <fullName evidence="1">CHAT domain-containing protein</fullName>
    </submittedName>
</protein>
<proteinExistence type="predicted"/>
<keyword evidence="2" id="KW-1185">Reference proteome</keyword>
<name>A0ACC0RB02_9HYPO</name>
<comment type="caution">
    <text evidence="1">The sequence shown here is derived from an EMBL/GenBank/DDBJ whole genome shotgun (WGS) entry which is preliminary data.</text>
</comment>
<accession>A0ACC0RB02</accession>